<organism evidence="2">
    <name type="scientific">Chromera velia CCMP2878</name>
    <dbReference type="NCBI Taxonomy" id="1169474"/>
    <lineage>
        <taxon>Eukaryota</taxon>
        <taxon>Sar</taxon>
        <taxon>Alveolata</taxon>
        <taxon>Colpodellida</taxon>
        <taxon>Chromeraceae</taxon>
        <taxon>Chromera</taxon>
    </lineage>
</organism>
<dbReference type="EMBL" id="CDMZ01004283">
    <property type="protein sequence ID" value="CEM49276.1"/>
    <property type="molecule type" value="Genomic_DNA"/>
</dbReference>
<name>A0A0G4HXP3_9ALVE</name>
<feature type="compositionally biased region" description="Low complexity" evidence="1">
    <location>
        <begin position="456"/>
        <end position="469"/>
    </location>
</feature>
<feature type="compositionally biased region" description="Basic and acidic residues" evidence="1">
    <location>
        <begin position="211"/>
        <end position="227"/>
    </location>
</feature>
<feature type="compositionally biased region" description="Basic and acidic residues" evidence="1">
    <location>
        <begin position="137"/>
        <end position="149"/>
    </location>
</feature>
<proteinExistence type="predicted"/>
<dbReference type="SUPFAM" id="SSF54495">
    <property type="entry name" value="UBC-like"/>
    <property type="match status" value="1"/>
</dbReference>
<feature type="region of interest" description="Disordered" evidence="1">
    <location>
        <begin position="410"/>
        <end position="509"/>
    </location>
</feature>
<feature type="compositionally biased region" description="Basic and acidic residues" evidence="1">
    <location>
        <begin position="446"/>
        <end position="455"/>
    </location>
</feature>
<dbReference type="VEuPathDB" id="CryptoDB:Cvel_9310"/>
<protein>
    <submittedName>
        <fullName evidence="2">Uncharacterized protein</fullName>
    </submittedName>
</protein>
<feature type="compositionally biased region" description="Basic and acidic residues" evidence="1">
    <location>
        <begin position="233"/>
        <end position="266"/>
    </location>
</feature>
<feature type="compositionally biased region" description="Polar residues" evidence="1">
    <location>
        <begin position="195"/>
        <end position="204"/>
    </location>
</feature>
<feature type="region of interest" description="Disordered" evidence="1">
    <location>
        <begin position="45"/>
        <end position="269"/>
    </location>
</feature>
<sequence length="831" mass="90079">MTETGGGAAPNSSTFPAWVEEIRNLIVNKWPKHGRRGIRVVEAIDPSWVPPPPPVLESFLKKPKGGQGKDKEEKKGRRGIGRGKQRTEAQTSSEETPKEQHGHGGESQGAEEKEGGDLGEPEHAAATVESVEEEGSDSDRRKEESRGSDQHSSSSSRGENTFPSQELTQTEGEGAGEGGIGTERATPESGDLLTESGQKSTSGQAEGGDGGESKQKEDIVTEAEGVKEGASPETERGDSKAESEEKVAEENDASEGKEDKEAEEEKKKRKLSVCLGVAPKGHCSYLLGFTSPHLSTYTAFIKNDTKYLLAHSEFFARIDVPTGYPAQPPLMTFLSSIHHPVLKKNFAPHATDGDTIESISDKVARSLLYVHWRVMCRFPRLSRAEGPSVGLDPVFPDDPPLSELAFLQTEHRPPYPSPIPSSCSQTRPNAGLRAATPLMYTGGDLTGRRDRDRDGASSGSMSRGMPGPDASGQSPRSQRMRPHTSVRSPALEPQRGSGDPSVLLHGDPLSLSPTSAIPALPQGSSSVFFAKEGGKLNFADVIAAAKEASANVDRPNTSSSGNSSAGSPLSPLSDHLNPNLSFLQKGPPHWESAELRRLTRTSRVMGDWSSQMFQDRQLGSELRLVRLMSLKVKEGFESSHLQEEDAFLPDSLKPLSQRKRYADPHLLPMGERIRALLAKDRQARGSVSVSTEGEEKGGDGAFMKAVLSQQGGGQDVGDWRPPEKAEVGGLEGPGFLFGLPDPPPTPTAAPRMGAVSLGRVRRDKASEILRRAMKKSKRSRTKLFQPTQPRDFFQLHQNNVPCWQEELEDKLQIPAFAEARQLQALFKERHG</sequence>
<feature type="compositionally biased region" description="Basic and acidic residues" evidence="1">
    <location>
        <begin position="95"/>
        <end position="123"/>
    </location>
</feature>
<gene>
    <name evidence="2" type="ORF">Cvel_9310</name>
</gene>
<feature type="region of interest" description="Disordered" evidence="1">
    <location>
        <begin position="549"/>
        <end position="587"/>
    </location>
</feature>
<dbReference type="InterPro" id="IPR016135">
    <property type="entry name" value="UBQ-conjugating_enzyme/RWD"/>
</dbReference>
<evidence type="ECO:0000313" key="2">
    <source>
        <dbReference type="EMBL" id="CEM49276.1"/>
    </source>
</evidence>
<reference evidence="2" key="1">
    <citation type="submission" date="2014-11" db="EMBL/GenBank/DDBJ databases">
        <authorList>
            <person name="Otto D Thomas"/>
            <person name="Naeem Raeece"/>
        </authorList>
    </citation>
    <scope>NUCLEOTIDE SEQUENCE</scope>
</reference>
<feature type="compositionally biased region" description="Low complexity" evidence="1">
    <location>
        <begin position="558"/>
        <end position="573"/>
    </location>
</feature>
<evidence type="ECO:0000256" key="1">
    <source>
        <dbReference type="SAM" id="MobiDB-lite"/>
    </source>
</evidence>
<dbReference type="AlphaFoldDB" id="A0A0G4HXP3"/>
<dbReference type="Gene3D" id="3.10.110.10">
    <property type="entry name" value="Ubiquitin Conjugating Enzyme"/>
    <property type="match status" value="1"/>
</dbReference>
<accession>A0A0G4HXP3</accession>